<dbReference type="Proteomes" id="UP001241537">
    <property type="component" value="Unassembled WGS sequence"/>
</dbReference>
<keyword evidence="11" id="KW-1185">Reference proteome</keyword>
<dbReference type="GO" id="GO:0008654">
    <property type="term" value="P:phospholipid biosynthetic process"/>
    <property type="evidence" value="ECO:0007669"/>
    <property type="project" value="UniProtKB-KW"/>
</dbReference>
<organism evidence="10 11">
    <name type="scientific">Moryella indoligenes</name>
    <dbReference type="NCBI Taxonomy" id="371674"/>
    <lineage>
        <taxon>Bacteria</taxon>
        <taxon>Bacillati</taxon>
        <taxon>Bacillota</taxon>
        <taxon>Clostridia</taxon>
        <taxon>Lachnospirales</taxon>
        <taxon>Lachnospiraceae</taxon>
        <taxon>Moryella</taxon>
    </lineage>
</organism>
<feature type="domain" description="DAGKc" evidence="9">
    <location>
        <begin position="1"/>
        <end position="132"/>
    </location>
</feature>
<evidence type="ECO:0000256" key="1">
    <source>
        <dbReference type="ARBA" id="ARBA00001946"/>
    </source>
</evidence>
<dbReference type="Pfam" id="PF00781">
    <property type="entry name" value="DAGK_cat"/>
    <property type="match status" value="1"/>
</dbReference>
<dbReference type="InterPro" id="IPR017438">
    <property type="entry name" value="ATP-NAD_kinase_N"/>
</dbReference>
<dbReference type="InterPro" id="IPR016064">
    <property type="entry name" value="NAD/diacylglycerol_kinase_sf"/>
</dbReference>
<keyword evidence="4" id="KW-0547">Nucleotide-binding</keyword>
<evidence type="ECO:0000259" key="9">
    <source>
        <dbReference type="PROSITE" id="PS50146"/>
    </source>
</evidence>
<comment type="cofactor">
    <cofactor evidence="1">
        <name>Mg(2+)</name>
        <dbReference type="ChEBI" id="CHEBI:18420"/>
    </cofactor>
</comment>
<dbReference type="Pfam" id="PF19279">
    <property type="entry name" value="YegS_C"/>
    <property type="match status" value="1"/>
</dbReference>
<dbReference type="RefSeq" id="WP_106611597.1">
    <property type="nucleotide sequence ID" value="NZ_JAUSTO010000003.1"/>
</dbReference>
<sequence length="309" mass="34363">MLTFIVNPNSGGEKGYRSWKKLERHLIKKNIAYQVFLTGCRGEARELAARLTETVPESGDVLVAVGGDGTMNEVLDGVHLSEELVLGFIPTGRGSDLKRGLRLPRTQRACLKRILSPRELRLMDYGVVDYGGERPEHRRFAVSCGSGFDAALTEDFRTFSLRHCTCGCLRAAAARTALFLRCLIQGRTVKGYLLLDGVRRVELNHIFLFSAQIQPTEAGGLRLAPRVSNADGELTVCILHNRSKLRLLRILMLPGRRDPSAYAGVRVYNCREVKLVLEEGLPFHADGESLGIQKEFSARCVKQKLKIIS</sequence>
<evidence type="ECO:0000256" key="4">
    <source>
        <dbReference type="ARBA" id="ARBA00022741"/>
    </source>
</evidence>
<dbReference type="InterPro" id="IPR045540">
    <property type="entry name" value="YegS/DAGK_C"/>
</dbReference>
<evidence type="ECO:0000256" key="3">
    <source>
        <dbReference type="ARBA" id="ARBA00022679"/>
    </source>
</evidence>
<reference evidence="10" key="1">
    <citation type="submission" date="2023-07" db="EMBL/GenBank/DDBJ databases">
        <title>Genomic Encyclopedia of Type Strains, Phase IV (KMG-IV): sequencing the most valuable type-strain genomes for metagenomic binning, comparative biology and taxonomic classification.</title>
        <authorList>
            <person name="Goeker M."/>
        </authorList>
    </citation>
    <scope>NUCLEOTIDE SEQUENCE</scope>
    <source>
        <strain evidence="10">DSM 19659</strain>
    </source>
</reference>
<keyword evidence="7" id="KW-0443">Lipid metabolism</keyword>
<evidence type="ECO:0000256" key="8">
    <source>
        <dbReference type="ARBA" id="ARBA00023264"/>
    </source>
</evidence>
<evidence type="ECO:0000313" key="10">
    <source>
        <dbReference type="EMBL" id="MDQ0151986.1"/>
    </source>
</evidence>
<keyword evidence="6" id="KW-0067">ATP-binding</keyword>
<evidence type="ECO:0000256" key="7">
    <source>
        <dbReference type="ARBA" id="ARBA00023209"/>
    </source>
</evidence>
<dbReference type="PROSITE" id="PS50146">
    <property type="entry name" value="DAGK"/>
    <property type="match status" value="1"/>
</dbReference>
<keyword evidence="7" id="KW-0594">Phospholipid biosynthesis</keyword>
<dbReference type="PANTHER" id="PTHR12358:SF54">
    <property type="entry name" value="SPHINGOSINE KINASE RELATED PROTEIN"/>
    <property type="match status" value="1"/>
</dbReference>
<dbReference type="SMART" id="SM00046">
    <property type="entry name" value="DAGKc"/>
    <property type="match status" value="1"/>
</dbReference>
<keyword evidence="5 10" id="KW-0418">Kinase</keyword>
<protein>
    <submittedName>
        <fullName evidence="10">Diacylglycerol kinase family enzyme</fullName>
    </submittedName>
</protein>
<keyword evidence="3" id="KW-0808">Transferase</keyword>
<dbReference type="InterPro" id="IPR050187">
    <property type="entry name" value="Lipid_Phosphate_FormReg"/>
</dbReference>
<accession>A0AAE3V937</accession>
<proteinExistence type="inferred from homology"/>
<comment type="similarity">
    <text evidence="2">Belongs to the diacylglycerol/lipid kinase family.</text>
</comment>
<dbReference type="Gene3D" id="3.40.50.10330">
    <property type="entry name" value="Probable inorganic polyphosphate/atp-NAD kinase, domain 1"/>
    <property type="match status" value="1"/>
</dbReference>
<name>A0AAE3V937_9FIRM</name>
<comment type="caution">
    <text evidence="10">The sequence shown here is derived from an EMBL/GenBank/DDBJ whole genome shotgun (WGS) entry which is preliminary data.</text>
</comment>
<dbReference type="SUPFAM" id="SSF111331">
    <property type="entry name" value="NAD kinase/diacylglycerol kinase-like"/>
    <property type="match status" value="1"/>
</dbReference>
<keyword evidence="8" id="KW-1208">Phospholipid metabolism</keyword>
<dbReference type="Gene3D" id="2.60.200.40">
    <property type="match status" value="1"/>
</dbReference>
<dbReference type="EMBL" id="JAUSTO010000003">
    <property type="protein sequence ID" value="MDQ0151986.1"/>
    <property type="molecule type" value="Genomic_DNA"/>
</dbReference>
<evidence type="ECO:0000256" key="6">
    <source>
        <dbReference type="ARBA" id="ARBA00022840"/>
    </source>
</evidence>
<keyword evidence="7" id="KW-0444">Lipid biosynthesis</keyword>
<dbReference type="AlphaFoldDB" id="A0AAE3V937"/>
<evidence type="ECO:0000313" key="11">
    <source>
        <dbReference type="Proteomes" id="UP001241537"/>
    </source>
</evidence>
<dbReference type="GO" id="GO:0016301">
    <property type="term" value="F:kinase activity"/>
    <property type="evidence" value="ECO:0007669"/>
    <property type="project" value="UniProtKB-KW"/>
</dbReference>
<gene>
    <name evidence="10" type="ORF">J2S20_000668</name>
</gene>
<evidence type="ECO:0000256" key="5">
    <source>
        <dbReference type="ARBA" id="ARBA00022777"/>
    </source>
</evidence>
<dbReference type="InterPro" id="IPR001206">
    <property type="entry name" value="Diacylglycerol_kinase_cat_dom"/>
</dbReference>
<dbReference type="PANTHER" id="PTHR12358">
    <property type="entry name" value="SPHINGOSINE KINASE"/>
    <property type="match status" value="1"/>
</dbReference>
<dbReference type="GO" id="GO:0005524">
    <property type="term" value="F:ATP binding"/>
    <property type="evidence" value="ECO:0007669"/>
    <property type="project" value="UniProtKB-KW"/>
</dbReference>
<evidence type="ECO:0000256" key="2">
    <source>
        <dbReference type="ARBA" id="ARBA00005983"/>
    </source>
</evidence>